<feature type="non-terminal residue" evidence="3">
    <location>
        <position position="1"/>
    </location>
</feature>
<evidence type="ECO:0000256" key="2">
    <source>
        <dbReference type="SAM" id="Phobius"/>
    </source>
</evidence>
<organism evidence="3 4">
    <name type="scientific">Pristionchus entomophagus</name>
    <dbReference type="NCBI Taxonomy" id="358040"/>
    <lineage>
        <taxon>Eukaryota</taxon>
        <taxon>Metazoa</taxon>
        <taxon>Ecdysozoa</taxon>
        <taxon>Nematoda</taxon>
        <taxon>Chromadorea</taxon>
        <taxon>Rhabditida</taxon>
        <taxon>Rhabditina</taxon>
        <taxon>Diplogasteromorpha</taxon>
        <taxon>Diplogasteroidea</taxon>
        <taxon>Neodiplogasteridae</taxon>
        <taxon>Pristionchus</taxon>
    </lineage>
</organism>
<protein>
    <submittedName>
        <fullName evidence="3">Uncharacterized protein</fullName>
    </submittedName>
</protein>
<name>A0AAV5SGY4_9BILA</name>
<feature type="compositionally biased region" description="Polar residues" evidence="1">
    <location>
        <begin position="153"/>
        <end position="167"/>
    </location>
</feature>
<comment type="caution">
    <text evidence="3">The sequence shown here is derived from an EMBL/GenBank/DDBJ whole genome shotgun (WGS) entry which is preliminary data.</text>
</comment>
<gene>
    <name evidence="3" type="ORF">PENTCL1PPCAC_3633</name>
</gene>
<feature type="non-terminal residue" evidence="3">
    <location>
        <position position="180"/>
    </location>
</feature>
<sequence>NSTFSINTTSVRVQRIGLPIEFRERPRSLMLVLYVMCLLVFIFVVFLSLLSLVNVNEHYHHVLGLIIQQRVNRQRALMENNQDEGEGMEEAEPRSVTIAICPHHRRVRLNSKERSLLGSDEHTIRTALSGRYSSLSSLSFHSVDSRPRRASLNSLEEVTVEPSNIDATLSDVKTEKSEKK</sequence>
<dbReference type="Proteomes" id="UP001432027">
    <property type="component" value="Unassembled WGS sequence"/>
</dbReference>
<proteinExistence type="predicted"/>
<dbReference type="EMBL" id="BTSX01000001">
    <property type="protein sequence ID" value="GMS81458.1"/>
    <property type="molecule type" value="Genomic_DNA"/>
</dbReference>
<reference evidence="3" key="1">
    <citation type="submission" date="2023-10" db="EMBL/GenBank/DDBJ databases">
        <title>Genome assembly of Pristionchus species.</title>
        <authorList>
            <person name="Yoshida K."/>
            <person name="Sommer R.J."/>
        </authorList>
    </citation>
    <scope>NUCLEOTIDE SEQUENCE</scope>
    <source>
        <strain evidence="3">RS0144</strain>
    </source>
</reference>
<evidence type="ECO:0000256" key="1">
    <source>
        <dbReference type="SAM" id="MobiDB-lite"/>
    </source>
</evidence>
<evidence type="ECO:0000313" key="4">
    <source>
        <dbReference type="Proteomes" id="UP001432027"/>
    </source>
</evidence>
<keyword evidence="4" id="KW-1185">Reference proteome</keyword>
<feature type="transmembrane region" description="Helical" evidence="2">
    <location>
        <begin position="31"/>
        <end position="53"/>
    </location>
</feature>
<evidence type="ECO:0000313" key="3">
    <source>
        <dbReference type="EMBL" id="GMS81458.1"/>
    </source>
</evidence>
<keyword evidence="2" id="KW-0472">Membrane</keyword>
<feature type="region of interest" description="Disordered" evidence="1">
    <location>
        <begin position="153"/>
        <end position="180"/>
    </location>
</feature>
<keyword evidence="2" id="KW-1133">Transmembrane helix</keyword>
<dbReference type="AlphaFoldDB" id="A0AAV5SGY4"/>
<keyword evidence="2" id="KW-0812">Transmembrane</keyword>
<accession>A0AAV5SGY4</accession>